<dbReference type="EC" id="2.7.4.25" evidence="8"/>
<gene>
    <name evidence="8 10" type="primary">cmk</name>
    <name evidence="10" type="ORF">Enr8_30800</name>
</gene>
<protein>
    <recommendedName>
        <fullName evidence="8">Cytidylate kinase</fullName>
        <shortName evidence="8">CK</shortName>
        <ecNumber evidence="8">2.7.4.25</ecNumber>
    </recommendedName>
    <alternativeName>
        <fullName evidence="8">Cytidine monophosphate kinase</fullName>
        <shortName evidence="8">CMP kinase</shortName>
    </alternativeName>
</protein>
<dbReference type="GO" id="GO:0006220">
    <property type="term" value="P:pyrimidine nucleotide metabolic process"/>
    <property type="evidence" value="ECO:0007669"/>
    <property type="project" value="UniProtKB-UniRule"/>
</dbReference>
<dbReference type="NCBIfam" id="TIGR00017">
    <property type="entry name" value="cmk"/>
    <property type="match status" value="1"/>
</dbReference>
<dbReference type="InterPro" id="IPR003136">
    <property type="entry name" value="Cytidylate_kin"/>
</dbReference>
<dbReference type="PANTHER" id="PTHR21299">
    <property type="entry name" value="CYTIDYLATE KINASE/PANTOATE-BETA-ALANINE LIGASE"/>
    <property type="match status" value="1"/>
</dbReference>
<dbReference type="RefSeq" id="WP_146432961.1">
    <property type="nucleotide sequence ID" value="NZ_SJPF01000003.1"/>
</dbReference>
<dbReference type="GO" id="GO:0036430">
    <property type="term" value="F:CMP kinase activity"/>
    <property type="evidence" value="ECO:0007669"/>
    <property type="project" value="RHEA"/>
</dbReference>
<dbReference type="GO" id="GO:0015949">
    <property type="term" value="P:nucleobase-containing small molecule interconversion"/>
    <property type="evidence" value="ECO:0007669"/>
    <property type="project" value="TreeGrafter"/>
</dbReference>
<dbReference type="GO" id="GO:0005829">
    <property type="term" value="C:cytosol"/>
    <property type="evidence" value="ECO:0007669"/>
    <property type="project" value="TreeGrafter"/>
</dbReference>
<evidence type="ECO:0000256" key="3">
    <source>
        <dbReference type="ARBA" id="ARBA00022741"/>
    </source>
</evidence>
<dbReference type="EMBL" id="SJPF01000003">
    <property type="protein sequence ID" value="TWT33255.1"/>
    <property type="molecule type" value="Genomic_DNA"/>
</dbReference>
<evidence type="ECO:0000256" key="2">
    <source>
        <dbReference type="ARBA" id="ARBA00022679"/>
    </source>
</evidence>
<sequence>MIVTIDGPAGAGKSSISRQVAQRLGFEFLDTGAMYRAVAWAVLRNDRELTDETAVAEVANQIGIDLSGGRVLVDGVDATDDIRSPEVTQATRFAASNTAVRMHLVGLQQQFGREKDLVTEGRDQGTVVFPHAECKIFLTASPEERARRRVADLATRGVAAEFDDILAQQNRRDEEDSSREVGPLRKADDAVELCTDGMTPDEVIQRLIDIVQQRQAAL</sequence>
<feature type="domain" description="Cytidylate kinase" evidence="9">
    <location>
        <begin position="3"/>
        <end position="213"/>
    </location>
</feature>
<dbReference type="HAMAP" id="MF_00238">
    <property type="entry name" value="Cytidyl_kinase_type1"/>
    <property type="match status" value="1"/>
</dbReference>
<dbReference type="Pfam" id="PF02224">
    <property type="entry name" value="Cytidylate_kin"/>
    <property type="match status" value="1"/>
</dbReference>
<dbReference type="AlphaFoldDB" id="A0A5C5V695"/>
<keyword evidence="5 8" id="KW-0067">ATP-binding</keyword>
<reference evidence="10 11" key="1">
    <citation type="submission" date="2019-02" db="EMBL/GenBank/DDBJ databases">
        <title>Deep-cultivation of Planctomycetes and their phenomic and genomic characterization uncovers novel biology.</title>
        <authorList>
            <person name="Wiegand S."/>
            <person name="Jogler M."/>
            <person name="Boedeker C."/>
            <person name="Pinto D."/>
            <person name="Vollmers J."/>
            <person name="Rivas-Marin E."/>
            <person name="Kohn T."/>
            <person name="Peeters S.H."/>
            <person name="Heuer A."/>
            <person name="Rast P."/>
            <person name="Oberbeckmann S."/>
            <person name="Bunk B."/>
            <person name="Jeske O."/>
            <person name="Meyerdierks A."/>
            <person name="Storesund J.E."/>
            <person name="Kallscheuer N."/>
            <person name="Luecker S."/>
            <person name="Lage O.M."/>
            <person name="Pohl T."/>
            <person name="Merkel B.J."/>
            <person name="Hornburger P."/>
            <person name="Mueller R.-W."/>
            <person name="Bruemmer F."/>
            <person name="Labrenz M."/>
            <person name="Spormann A.M."/>
            <person name="Op Den Camp H."/>
            <person name="Overmann J."/>
            <person name="Amann R."/>
            <person name="Jetten M.S.M."/>
            <person name="Mascher T."/>
            <person name="Medema M.H."/>
            <person name="Devos D.P."/>
            <person name="Kaster A.-K."/>
            <person name="Ovreas L."/>
            <person name="Rohde M."/>
            <person name="Galperin M.Y."/>
            <person name="Jogler C."/>
        </authorList>
    </citation>
    <scope>NUCLEOTIDE SEQUENCE [LARGE SCALE GENOMIC DNA]</scope>
    <source>
        <strain evidence="10 11">Enr8</strain>
    </source>
</reference>
<evidence type="ECO:0000256" key="4">
    <source>
        <dbReference type="ARBA" id="ARBA00022777"/>
    </source>
</evidence>
<name>A0A5C5V695_9BACT</name>
<dbReference type="CDD" id="cd02020">
    <property type="entry name" value="CMPK"/>
    <property type="match status" value="1"/>
</dbReference>
<comment type="catalytic activity">
    <reaction evidence="6 8">
        <text>dCMP + ATP = dCDP + ADP</text>
        <dbReference type="Rhea" id="RHEA:25094"/>
        <dbReference type="ChEBI" id="CHEBI:30616"/>
        <dbReference type="ChEBI" id="CHEBI:57566"/>
        <dbReference type="ChEBI" id="CHEBI:58593"/>
        <dbReference type="ChEBI" id="CHEBI:456216"/>
        <dbReference type="EC" id="2.7.4.25"/>
    </reaction>
</comment>
<comment type="similarity">
    <text evidence="1 8">Belongs to the cytidylate kinase family. Type 1 subfamily.</text>
</comment>
<accession>A0A5C5V695</accession>
<feature type="binding site" evidence="8">
    <location>
        <begin position="7"/>
        <end position="15"/>
    </location>
    <ligand>
        <name>ATP</name>
        <dbReference type="ChEBI" id="CHEBI:30616"/>
    </ligand>
</feature>
<dbReference type="InterPro" id="IPR011994">
    <property type="entry name" value="Cytidylate_kinase_dom"/>
</dbReference>
<keyword evidence="8" id="KW-0963">Cytoplasm</keyword>
<dbReference type="Proteomes" id="UP000318878">
    <property type="component" value="Unassembled WGS sequence"/>
</dbReference>
<keyword evidence="3 8" id="KW-0547">Nucleotide-binding</keyword>
<comment type="caution">
    <text evidence="10">The sequence shown here is derived from an EMBL/GenBank/DDBJ whole genome shotgun (WGS) entry which is preliminary data.</text>
</comment>
<organism evidence="10 11">
    <name type="scientific">Blastopirellula retiformator</name>
    <dbReference type="NCBI Taxonomy" id="2527970"/>
    <lineage>
        <taxon>Bacteria</taxon>
        <taxon>Pseudomonadati</taxon>
        <taxon>Planctomycetota</taxon>
        <taxon>Planctomycetia</taxon>
        <taxon>Pirellulales</taxon>
        <taxon>Pirellulaceae</taxon>
        <taxon>Blastopirellula</taxon>
    </lineage>
</organism>
<dbReference type="PANTHER" id="PTHR21299:SF2">
    <property type="entry name" value="CYTIDYLATE KINASE"/>
    <property type="match status" value="1"/>
</dbReference>
<dbReference type="Gene3D" id="3.40.50.300">
    <property type="entry name" value="P-loop containing nucleotide triphosphate hydrolases"/>
    <property type="match status" value="1"/>
</dbReference>
<dbReference type="GO" id="GO:0005524">
    <property type="term" value="F:ATP binding"/>
    <property type="evidence" value="ECO:0007669"/>
    <property type="project" value="UniProtKB-UniRule"/>
</dbReference>
<evidence type="ECO:0000256" key="7">
    <source>
        <dbReference type="ARBA" id="ARBA00048478"/>
    </source>
</evidence>
<dbReference type="SUPFAM" id="SSF52540">
    <property type="entry name" value="P-loop containing nucleoside triphosphate hydrolases"/>
    <property type="match status" value="1"/>
</dbReference>
<evidence type="ECO:0000256" key="8">
    <source>
        <dbReference type="HAMAP-Rule" id="MF_00238"/>
    </source>
</evidence>
<comment type="subcellular location">
    <subcellularLocation>
        <location evidence="8">Cytoplasm</location>
    </subcellularLocation>
</comment>
<keyword evidence="4 8" id="KW-0418">Kinase</keyword>
<dbReference type="InterPro" id="IPR027417">
    <property type="entry name" value="P-loop_NTPase"/>
</dbReference>
<evidence type="ECO:0000256" key="1">
    <source>
        <dbReference type="ARBA" id="ARBA00009427"/>
    </source>
</evidence>
<keyword evidence="2 8" id="KW-0808">Transferase</keyword>
<dbReference type="OrthoDB" id="9807434at2"/>
<dbReference type="GO" id="GO:0036431">
    <property type="term" value="F:dCMP kinase activity"/>
    <property type="evidence" value="ECO:0007669"/>
    <property type="project" value="InterPro"/>
</dbReference>
<evidence type="ECO:0000256" key="5">
    <source>
        <dbReference type="ARBA" id="ARBA00022840"/>
    </source>
</evidence>
<comment type="catalytic activity">
    <reaction evidence="7 8">
        <text>CMP + ATP = CDP + ADP</text>
        <dbReference type="Rhea" id="RHEA:11600"/>
        <dbReference type="ChEBI" id="CHEBI:30616"/>
        <dbReference type="ChEBI" id="CHEBI:58069"/>
        <dbReference type="ChEBI" id="CHEBI:60377"/>
        <dbReference type="ChEBI" id="CHEBI:456216"/>
        <dbReference type="EC" id="2.7.4.25"/>
    </reaction>
</comment>
<keyword evidence="11" id="KW-1185">Reference proteome</keyword>
<evidence type="ECO:0000313" key="10">
    <source>
        <dbReference type="EMBL" id="TWT33255.1"/>
    </source>
</evidence>
<evidence type="ECO:0000313" key="11">
    <source>
        <dbReference type="Proteomes" id="UP000318878"/>
    </source>
</evidence>
<evidence type="ECO:0000259" key="9">
    <source>
        <dbReference type="Pfam" id="PF02224"/>
    </source>
</evidence>
<evidence type="ECO:0000256" key="6">
    <source>
        <dbReference type="ARBA" id="ARBA00047615"/>
    </source>
</evidence>
<proteinExistence type="inferred from homology"/>